<evidence type="ECO:0000313" key="2">
    <source>
        <dbReference type="Proteomes" id="UP000012128"/>
    </source>
</evidence>
<proteinExistence type="predicted"/>
<protein>
    <submittedName>
        <fullName evidence="1">Uncharacterized protein</fullName>
    </submittedName>
</protein>
<comment type="caution">
    <text evidence="1">The sequence shown here is derived from an EMBL/GenBank/DDBJ whole genome shotgun (WGS) entry which is preliminary data.</text>
</comment>
<dbReference type="EMBL" id="AFLW02000147">
    <property type="protein sequence ID" value="EMM81282.1"/>
    <property type="molecule type" value="Genomic_DNA"/>
</dbReference>
<dbReference type="Proteomes" id="UP000012128">
    <property type="component" value="Unassembled WGS sequence"/>
</dbReference>
<gene>
    <name evidence="1" type="ORF">LEP1GSC037_1149</name>
</gene>
<evidence type="ECO:0000313" key="1">
    <source>
        <dbReference type="EMBL" id="EMM81282.1"/>
    </source>
</evidence>
<reference evidence="1 2" key="1">
    <citation type="submission" date="2013-01" db="EMBL/GenBank/DDBJ databases">
        <authorList>
            <person name="Harkins D.M."/>
            <person name="Durkin A.S."/>
            <person name="Brinkac L.M."/>
            <person name="Haft D.H."/>
            <person name="Selengut J.D."/>
            <person name="Sanka R."/>
            <person name="DePew J."/>
            <person name="Purushe J."/>
            <person name="Hospenthal D.R."/>
            <person name="Murray C.K."/>
            <person name="Pimentel G."/>
            <person name="Wasfy M."/>
            <person name="Parker T."/>
            <person name="Miller R.S."/>
            <person name="Vinetz J.M."/>
            <person name="Sutton G.G."/>
            <person name="Nierman W.C."/>
            <person name="Fouts D.E."/>
        </authorList>
    </citation>
    <scope>NUCLEOTIDE SEQUENCE [LARGE SCALE GENOMIC DNA]</scope>
    <source>
        <strain evidence="1 2">2006001854</strain>
    </source>
</reference>
<accession>M6GD57</accession>
<organism evidence="1 2">
    <name type="scientific">Leptospira interrogans str. 2006001854</name>
    <dbReference type="NCBI Taxonomy" id="1001590"/>
    <lineage>
        <taxon>Bacteria</taxon>
        <taxon>Pseudomonadati</taxon>
        <taxon>Spirochaetota</taxon>
        <taxon>Spirochaetia</taxon>
        <taxon>Leptospirales</taxon>
        <taxon>Leptospiraceae</taxon>
        <taxon>Leptospira</taxon>
    </lineage>
</organism>
<sequence>MSNQFEFKTFLKIIRIRYQTIYRFFKNIIVNRITAPDSFLRIKLSRM</sequence>
<dbReference type="AlphaFoldDB" id="M6GD57"/>
<name>M6GD57_LEPIR</name>